<comment type="cofactor">
    <cofactor evidence="5">
        <name>FMN</name>
        <dbReference type="ChEBI" id="CHEBI:58210"/>
    </cofactor>
</comment>
<dbReference type="InterPro" id="IPR023936">
    <property type="entry name" value="RutE-like"/>
</dbReference>
<evidence type="ECO:0000256" key="3">
    <source>
        <dbReference type="ARBA" id="ARBA00022857"/>
    </source>
</evidence>
<protein>
    <recommendedName>
        <fullName evidence="5">Probable malonic semialdehyde reductase RutE</fullName>
        <ecNumber evidence="5">1.1.1.298</ecNumber>
    </recommendedName>
</protein>
<dbReference type="PANTHER" id="PTHR43543">
    <property type="entry name" value="MALONIC SEMIALDEHYDE REDUCTASE RUTE-RELATED"/>
    <property type="match status" value="1"/>
</dbReference>
<dbReference type="CDD" id="cd02148">
    <property type="entry name" value="RutE-like"/>
    <property type="match status" value="1"/>
</dbReference>
<keyword evidence="5" id="KW-0520">NAD</keyword>
<evidence type="ECO:0000256" key="4">
    <source>
        <dbReference type="ARBA" id="ARBA00023002"/>
    </source>
</evidence>
<feature type="domain" description="Nitroreductase" evidence="6">
    <location>
        <begin position="18"/>
        <end position="174"/>
    </location>
</feature>
<evidence type="ECO:0000256" key="1">
    <source>
        <dbReference type="ARBA" id="ARBA00022630"/>
    </source>
</evidence>
<evidence type="ECO:0000256" key="5">
    <source>
        <dbReference type="HAMAP-Rule" id="MF_01204"/>
    </source>
</evidence>
<accession>A0A2T7B3P5</accession>
<dbReference type="GO" id="GO:0019740">
    <property type="term" value="P:nitrogen utilization"/>
    <property type="evidence" value="ECO:0007669"/>
    <property type="project" value="UniProtKB-UniRule"/>
</dbReference>
<dbReference type="AlphaFoldDB" id="A0A2T7B3P5"/>
<dbReference type="InterPro" id="IPR000415">
    <property type="entry name" value="Nitroreductase-like"/>
</dbReference>
<keyword evidence="1 5" id="KW-0285">Flavoprotein</keyword>
<evidence type="ECO:0000256" key="2">
    <source>
        <dbReference type="ARBA" id="ARBA00022643"/>
    </source>
</evidence>
<dbReference type="RefSeq" id="WP_075198830.1">
    <property type="nucleotide sequence ID" value="NZ_CP187984.1"/>
</dbReference>
<comment type="similarity">
    <text evidence="5">Belongs to the nitroreductase family. HadB/RutE subfamily.</text>
</comment>
<dbReference type="PANTHER" id="PTHR43543:SF1">
    <property type="entry name" value="MALONIC SEMIALDEHYDE REDUCTASE RUTE-RELATED"/>
    <property type="match status" value="1"/>
</dbReference>
<dbReference type="InterPro" id="IPR029479">
    <property type="entry name" value="Nitroreductase"/>
</dbReference>
<comment type="caution">
    <text evidence="7">The sequence shown here is derived from an EMBL/GenBank/DDBJ whole genome shotgun (WGS) entry which is preliminary data.</text>
</comment>
<dbReference type="Gene3D" id="3.40.109.10">
    <property type="entry name" value="NADH Oxidase"/>
    <property type="match status" value="1"/>
</dbReference>
<gene>
    <name evidence="5" type="primary">rutE</name>
    <name evidence="7" type="ORF">BS411_13785</name>
</gene>
<evidence type="ECO:0000259" key="6">
    <source>
        <dbReference type="Pfam" id="PF00881"/>
    </source>
</evidence>
<keyword evidence="4 5" id="KW-0560">Oxidoreductase</keyword>
<keyword evidence="3 5" id="KW-0521">NADP</keyword>
<dbReference type="GO" id="GO:0006212">
    <property type="term" value="P:uracil catabolic process"/>
    <property type="evidence" value="ECO:0007669"/>
    <property type="project" value="UniProtKB-UniRule"/>
</dbReference>
<dbReference type="HAMAP" id="MF_01204">
    <property type="entry name" value="Oxidoreductase_RutE_HadB"/>
    <property type="match status" value="1"/>
</dbReference>
<reference evidence="7" key="1">
    <citation type="submission" date="2016-12" db="EMBL/GenBank/DDBJ databases">
        <title>Analysis of the Molecular Diversity Among Cronobacter Species Isolated from Filth Flies Using a Pan Genomic DNA Microarray.</title>
        <authorList>
            <person name="Pava-Ripoll M."/>
            <person name="Tall B."/>
            <person name="Farber J."/>
            <person name="Fanning S."/>
            <person name="Lehner A."/>
            <person name="Stephan R."/>
            <person name="Pagotto F."/>
            <person name="Iverson C."/>
            <person name="Ziobro G."/>
            <person name="Miller A."/>
            <person name="Pearson R."/>
            <person name="Yan Q."/>
            <person name="Kim M."/>
            <person name="Jeong S."/>
            <person name="Park J."/>
            <person name="Jun S."/>
            <person name="Choi H."/>
            <person name="Chung T."/>
            <person name="Yoo Y."/>
            <person name="Park E."/>
            <person name="Hwang S."/>
            <person name="Lee B."/>
            <person name="Sathyamoorthy V."/>
            <person name="Carter L."/>
            <person name="Mammel M."/>
            <person name="Jackson S."/>
            <person name="Kothary M."/>
            <person name="Patel I."/>
            <person name="Grim C."/>
            <person name="Gopinath G."/>
            <person name="Gangiredla J."/>
            <person name="Chase H."/>
        </authorList>
    </citation>
    <scope>NUCLEOTIDE SEQUENCE [LARGE SCALE GENOMIC DNA]</scope>
    <source>
        <strain evidence="7">MOD1-Sh41s</strain>
    </source>
</reference>
<dbReference type="OrthoDB" id="9784375at2"/>
<name>A0A2T7B3P5_9ENTR</name>
<dbReference type="NCBIfam" id="NF003768">
    <property type="entry name" value="PRK05365.1"/>
    <property type="match status" value="1"/>
</dbReference>
<dbReference type="EMBL" id="MSAG01000021">
    <property type="protein sequence ID" value="PUX20948.1"/>
    <property type="molecule type" value="Genomic_DNA"/>
</dbReference>
<sequence>MSEALSASALATLFTDARTHSAWRETPVSDAQLRDLYEMVRLGPTSANCSPGRLLFVRTPEAKARLKPALSSGNVEKAMQAPVTAIVAWDSEFYEALPTLFPYADARAWFTSSPAVAEETAFRNSSLQAGYLIMACRALGLDTGPMSGFDRAAVDAEFFSGTPWKSNLLINIGYGDADKLHPRLPRLSFEDACAIV</sequence>
<evidence type="ECO:0000313" key="7">
    <source>
        <dbReference type="EMBL" id="PUX20948.1"/>
    </source>
</evidence>
<proteinExistence type="inferred from homology"/>
<dbReference type="Pfam" id="PF00881">
    <property type="entry name" value="Nitroreductase"/>
    <property type="match status" value="1"/>
</dbReference>
<organism evidence="7">
    <name type="scientific">Cronobacter turicensis</name>
    <dbReference type="NCBI Taxonomy" id="413502"/>
    <lineage>
        <taxon>Bacteria</taxon>
        <taxon>Pseudomonadati</taxon>
        <taxon>Pseudomonadota</taxon>
        <taxon>Gammaproteobacteria</taxon>
        <taxon>Enterobacterales</taxon>
        <taxon>Enterobacteriaceae</taxon>
        <taxon>Cronobacter</taxon>
    </lineage>
</organism>
<dbReference type="GO" id="GO:0035527">
    <property type="term" value="F:3-hydroxypropionate dehydrogenase (NADP+) activity"/>
    <property type="evidence" value="ECO:0007669"/>
    <property type="project" value="UniProtKB-UniRule"/>
</dbReference>
<dbReference type="EC" id="1.1.1.298" evidence="5"/>
<dbReference type="SUPFAM" id="SSF55469">
    <property type="entry name" value="FMN-dependent nitroreductase-like"/>
    <property type="match status" value="1"/>
</dbReference>
<comment type="function">
    <text evidence="5">May reduce toxic product malonic semialdehyde to 3-hydroxypropionic acid, which is excreted.</text>
</comment>
<comment type="catalytic activity">
    <reaction evidence="5">
        <text>3-hydroxypropanoate + NADP(+) = 3-oxopropanoate + NADPH + H(+)</text>
        <dbReference type="Rhea" id="RHEA:26438"/>
        <dbReference type="ChEBI" id="CHEBI:15378"/>
        <dbReference type="ChEBI" id="CHEBI:16510"/>
        <dbReference type="ChEBI" id="CHEBI:33190"/>
        <dbReference type="ChEBI" id="CHEBI:57783"/>
        <dbReference type="ChEBI" id="CHEBI:58349"/>
        <dbReference type="EC" id="1.1.1.298"/>
    </reaction>
</comment>
<dbReference type="InterPro" id="IPR050461">
    <property type="entry name" value="Nitroreductase_HadB/RutE"/>
</dbReference>
<keyword evidence="2 5" id="KW-0288">FMN</keyword>